<name>A0ABS1SE33_9MICO</name>
<dbReference type="Proteomes" id="UP001645859">
    <property type="component" value="Unassembled WGS sequence"/>
</dbReference>
<accession>A0ABS1SE33</accession>
<dbReference type="RefSeq" id="WP_202344043.1">
    <property type="nucleotide sequence ID" value="NZ_BAAAPI010000008.1"/>
</dbReference>
<dbReference type="InterPro" id="IPR036188">
    <property type="entry name" value="FAD/NAD-bd_sf"/>
</dbReference>
<dbReference type="Gene3D" id="3.50.50.60">
    <property type="entry name" value="FAD/NAD(P)-binding domain"/>
    <property type="match status" value="2"/>
</dbReference>
<protein>
    <submittedName>
        <fullName evidence="2">FAD-binding oxidoreductase</fullName>
    </submittedName>
</protein>
<evidence type="ECO:0000313" key="3">
    <source>
        <dbReference type="Proteomes" id="UP001645859"/>
    </source>
</evidence>
<organism evidence="2 3">
    <name type="scientific">Leucobacter chromiireducens subsp. solipictus</name>
    <dbReference type="NCBI Taxonomy" id="398235"/>
    <lineage>
        <taxon>Bacteria</taxon>
        <taxon>Bacillati</taxon>
        <taxon>Actinomycetota</taxon>
        <taxon>Actinomycetes</taxon>
        <taxon>Micrococcales</taxon>
        <taxon>Microbacteriaceae</taxon>
        <taxon>Leucobacter</taxon>
    </lineage>
</organism>
<dbReference type="Pfam" id="PF01266">
    <property type="entry name" value="DAO"/>
    <property type="match status" value="1"/>
</dbReference>
<gene>
    <name evidence="2" type="ORF">D3230_05780</name>
</gene>
<comment type="caution">
    <text evidence="2">The sequence shown here is derived from an EMBL/GenBank/DDBJ whole genome shotgun (WGS) entry which is preliminary data.</text>
</comment>
<reference evidence="2 3" key="1">
    <citation type="submission" date="2018-09" db="EMBL/GenBank/DDBJ databases">
        <title>Comparative genomics of Leucobacter spp.</title>
        <authorList>
            <person name="Reis A.C."/>
            <person name="Kolvenbach B.A."/>
            <person name="Corvini P.F.X."/>
            <person name="Nunes O.C."/>
        </authorList>
    </citation>
    <scope>NUCLEOTIDE SEQUENCE [LARGE SCALE GENOMIC DNA]</scope>
    <source>
        <strain evidence="2 3">TAN 31504</strain>
    </source>
</reference>
<proteinExistence type="predicted"/>
<dbReference type="EMBL" id="QYAC01000002">
    <property type="protein sequence ID" value="MBL3678806.1"/>
    <property type="molecule type" value="Genomic_DNA"/>
</dbReference>
<dbReference type="SUPFAM" id="SSF51905">
    <property type="entry name" value="FAD/NAD(P)-binding domain"/>
    <property type="match status" value="1"/>
</dbReference>
<feature type="domain" description="FAD dependent oxidoreductase" evidence="1">
    <location>
        <begin position="11"/>
        <end position="327"/>
    </location>
</feature>
<evidence type="ECO:0000313" key="2">
    <source>
        <dbReference type="EMBL" id="MBL3678806.1"/>
    </source>
</evidence>
<sequence length="349" mass="36666">MLQRTTGDGHIVVGAGIVGASVAYHLSALGQRVTLIESGEPGSGVSGRSFGWVGRPPGIPSPTGALRHIAQTEYRRLESEIPDLNILWTGSLTWDGFNPHPTPRYAVSDAHAREPRLRQPPGTAYFSPDDGAIDPAHVARRLVSTARDLGAVVHADTPVTGLVVTDGRIAGVRTSRGNVAGRSVILAAGAGSATLFPPIGRHTVAYTSPAVLVRLRAEAGLVRGIVGTADFEVRQFPDGTLWCPREYSGEQTRADRDATARATIADLEAHFARVGRVEPISVEVGWRPMIADGEPLIGPHPDLPGLTLAVMHQGVTLGAAVGRVLAEELVSGVAASELAGCRPARFSLN</sequence>
<dbReference type="Gene3D" id="3.30.9.10">
    <property type="entry name" value="D-Amino Acid Oxidase, subunit A, domain 2"/>
    <property type="match status" value="1"/>
</dbReference>
<evidence type="ECO:0000259" key="1">
    <source>
        <dbReference type="Pfam" id="PF01266"/>
    </source>
</evidence>
<dbReference type="InterPro" id="IPR006076">
    <property type="entry name" value="FAD-dep_OxRdtase"/>
</dbReference>
<keyword evidence="3" id="KW-1185">Reference proteome</keyword>
<dbReference type="PANTHER" id="PTHR13847">
    <property type="entry name" value="SARCOSINE DEHYDROGENASE-RELATED"/>
    <property type="match status" value="1"/>
</dbReference>